<reference evidence="3" key="2">
    <citation type="submission" date="2023-05" db="EMBL/GenBank/DDBJ databases">
        <authorList>
            <consortium name="Lawrence Berkeley National Laboratory"/>
            <person name="Steindorff A."/>
            <person name="Hensen N."/>
            <person name="Bonometti L."/>
            <person name="Westerberg I."/>
            <person name="Brannstrom I.O."/>
            <person name="Guillou S."/>
            <person name="Cros-Aarteil S."/>
            <person name="Calhoun S."/>
            <person name="Haridas S."/>
            <person name="Kuo A."/>
            <person name="Mondo S."/>
            <person name="Pangilinan J."/>
            <person name="Riley R."/>
            <person name="Labutti K."/>
            <person name="Andreopoulos B."/>
            <person name="Lipzen A."/>
            <person name="Chen C."/>
            <person name="Yanf M."/>
            <person name="Daum C."/>
            <person name="Ng V."/>
            <person name="Clum A."/>
            <person name="Ohm R."/>
            <person name="Martin F."/>
            <person name="Silar P."/>
            <person name="Natvig D."/>
            <person name="Lalanne C."/>
            <person name="Gautier V."/>
            <person name="Ament-Velasquez S.L."/>
            <person name="Kruys A."/>
            <person name="Hutchinson M.I."/>
            <person name="Powell A.J."/>
            <person name="Barry K."/>
            <person name="Miller A.N."/>
            <person name="Grigoriev I.V."/>
            <person name="Debuchy R."/>
            <person name="Gladieux P."/>
            <person name="Thoren M.H."/>
            <person name="Johannesson H."/>
        </authorList>
    </citation>
    <scope>NUCLEOTIDE SEQUENCE</scope>
    <source>
        <strain evidence="3">CBS 315.58</strain>
    </source>
</reference>
<name>A0AAN6XCS4_9PEZI</name>
<protein>
    <submittedName>
        <fullName evidence="3">Uncharacterized protein</fullName>
    </submittedName>
</protein>
<dbReference type="EMBL" id="MU863949">
    <property type="protein sequence ID" value="KAK4198255.1"/>
    <property type="molecule type" value="Genomic_DNA"/>
</dbReference>
<evidence type="ECO:0000313" key="4">
    <source>
        <dbReference type="Proteomes" id="UP001303160"/>
    </source>
</evidence>
<feature type="region of interest" description="Disordered" evidence="1">
    <location>
        <begin position="298"/>
        <end position="344"/>
    </location>
</feature>
<feature type="chain" id="PRO_5042951464" evidence="2">
    <location>
        <begin position="22"/>
        <end position="368"/>
    </location>
</feature>
<feature type="signal peptide" evidence="2">
    <location>
        <begin position="1"/>
        <end position="21"/>
    </location>
</feature>
<organism evidence="3 4">
    <name type="scientific">Triangularia verruculosa</name>
    <dbReference type="NCBI Taxonomy" id="2587418"/>
    <lineage>
        <taxon>Eukaryota</taxon>
        <taxon>Fungi</taxon>
        <taxon>Dikarya</taxon>
        <taxon>Ascomycota</taxon>
        <taxon>Pezizomycotina</taxon>
        <taxon>Sordariomycetes</taxon>
        <taxon>Sordariomycetidae</taxon>
        <taxon>Sordariales</taxon>
        <taxon>Podosporaceae</taxon>
        <taxon>Triangularia</taxon>
    </lineage>
</organism>
<feature type="compositionally biased region" description="Acidic residues" evidence="1">
    <location>
        <begin position="306"/>
        <end position="316"/>
    </location>
</feature>
<evidence type="ECO:0000256" key="1">
    <source>
        <dbReference type="SAM" id="MobiDB-lite"/>
    </source>
</evidence>
<feature type="compositionally biased region" description="Gly residues" evidence="1">
    <location>
        <begin position="317"/>
        <end position="330"/>
    </location>
</feature>
<proteinExistence type="predicted"/>
<evidence type="ECO:0000256" key="2">
    <source>
        <dbReference type="SAM" id="SignalP"/>
    </source>
</evidence>
<dbReference type="Proteomes" id="UP001303160">
    <property type="component" value="Unassembled WGS sequence"/>
</dbReference>
<keyword evidence="2" id="KW-0732">Signal</keyword>
<reference evidence="3" key="1">
    <citation type="journal article" date="2023" name="Mol. Phylogenet. Evol.">
        <title>Genome-scale phylogeny and comparative genomics of the fungal order Sordariales.</title>
        <authorList>
            <person name="Hensen N."/>
            <person name="Bonometti L."/>
            <person name="Westerberg I."/>
            <person name="Brannstrom I.O."/>
            <person name="Guillou S."/>
            <person name="Cros-Aarteil S."/>
            <person name="Calhoun S."/>
            <person name="Haridas S."/>
            <person name="Kuo A."/>
            <person name="Mondo S."/>
            <person name="Pangilinan J."/>
            <person name="Riley R."/>
            <person name="LaButti K."/>
            <person name="Andreopoulos B."/>
            <person name="Lipzen A."/>
            <person name="Chen C."/>
            <person name="Yan M."/>
            <person name="Daum C."/>
            <person name="Ng V."/>
            <person name="Clum A."/>
            <person name="Steindorff A."/>
            <person name="Ohm R.A."/>
            <person name="Martin F."/>
            <person name="Silar P."/>
            <person name="Natvig D.O."/>
            <person name="Lalanne C."/>
            <person name="Gautier V."/>
            <person name="Ament-Velasquez S.L."/>
            <person name="Kruys A."/>
            <person name="Hutchinson M.I."/>
            <person name="Powell A.J."/>
            <person name="Barry K."/>
            <person name="Miller A.N."/>
            <person name="Grigoriev I.V."/>
            <person name="Debuchy R."/>
            <person name="Gladieux P."/>
            <person name="Hiltunen Thoren M."/>
            <person name="Johannesson H."/>
        </authorList>
    </citation>
    <scope>NUCLEOTIDE SEQUENCE</scope>
    <source>
        <strain evidence="3">CBS 315.58</strain>
    </source>
</reference>
<keyword evidence="4" id="KW-1185">Reference proteome</keyword>
<comment type="caution">
    <text evidence="3">The sequence shown here is derived from an EMBL/GenBank/DDBJ whole genome shotgun (WGS) entry which is preliminary data.</text>
</comment>
<accession>A0AAN6XCS4</accession>
<sequence>MPHKIRNTLSGLLALAITTAAQEPEFGDTGHVFTFNSDATFNITMAQVSNWVGSFDQGYNATATAPIKAYNMSQEFPLSDLPETKPWEYSIKVKELSDSKTARTWLQVKTPESNLVPSPSNPSILEIPQHHTWSTCALFFVSNHWTRDTPLPGRGCTGFFSQDCIDEFQQNLEAHYRNSTDNTFTKEVHNKCPLPLPDIIPRRCQSGDVTGVGGTLEQVWYGDFPNAVRYQVNGTYDFQRLVHVGNRTADALTQAVNQVYVIGHIWGYNGTYPGEKTGFTQVPVTRAEVTCLKAEVVEGGAVDKPDSEDDDNDGGEGDGGGKGNEGGNGNGNKEEDPSQNSAALSRGLSTEVFCKLALAAAAASFLSL</sequence>
<gene>
    <name evidence="3" type="ORF">QBC40DRAFT_350372</name>
</gene>
<dbReference type="AlphaFoldDB" id="A0AAN6XCS4"/>
<evidence type="ECO:0000313" key="3">
    <source>
        <dbReference type="EMBL" id="KAK4198255.1"/>
    </source>
</evidence>